<dbReference type="Pfam" id="PF14304">
    <property type="entry name" value="CSTF_C"/>
    <property type="match status" value="1"/>
</dbReference>
<evidence type="ECO:0000256" key="3">
    <source>
        <dbReference type="PROSITE-ProRule" id="PRU00176"/>
    </source>
</evidence>
<gene>
    <name evidence="6" type="ORF">TrCOL_g3374</name>
</gene>
<dbReference type="Proteomes" id="UP001165065">
    <property type="component" value="Unassembled WGS sequence"/>
</dbReference>
<dbReference type="InterPro" id="IPR026896">
    <property type="entry name" value="CSTF_C"/>
</dbReference>
<keyword evidence="7" id="KW-1185">Reference proteome</keyword>
<name>A0A9W7GIG6_9STRA</name>
<evidence type="ECO:0000259" key="5">
    <source>
        <dbReference type="PROSITE" id="PS50102"/>
    </source>
</evidence>
<dbReference type="InterPro" id="IPR038192">
    <property type="entry name" value="CSTF_C_sf"/>
</dbReference>
<dbReference type="Pfam" id="PF00076">
    <property type="entry name" value="RRM_1"/>
    <property type="match status" value="1"/>
</dbReference>
<dbReference type="Gene3D" id="1.10.20.70">
    <property type="entry name" value="Transcription termination and cleavage factor, C-terminal domain"/>
    <property type="match status" value="1"/>
</dbReference>
<dbReference type="InterPro" id="IPR025742">
    <property type="entry name" value="CSTF2_hinge"/>
</dbReference>
<accession>A0A9W7GIG6</accession>
<dbReference type="SMART" id="SM00360">
    <property type="entry name" value="RRM"/>
    <property type="match status" value="1"/>
</dbReference>
<dbReference type="GO" id="GO:0005847">
    <property type="term" value="C:mRNA cleavage and polyadenylation specificity factor complex"/>
    <property type="evidence" value="ECO:0007669"/>
    <property type="project" value="TreeGrafter"/>
</dbReference>
<dbReference type="PROSITE" id="PS50102">
    <property type="entry name" value="RRM"/>
    <property type="match status" value="1"/>
</dbReference>
<comment type="subcellular location">
    <subcellularLocation>
        <location evidence="1">Nucleus</location>
    </subcellularLocation>
</comment>
<keyword evidence="2" id="KW-0539">Nucleus</keyword>
<dbReference type="GO" id="GO:0031124">
    <property type="term" value="P:mRNA 3'-end processing"/>
    <property type="evidence" value="ECO:0007669"/>
    <property type="project" value="InterPro"/>
</dbReference>
<evidence type="ECO:0000313" key="6">
    <source>
        <dbReference type="EMBL" id="GMI46349.1"/>
    </source>
</evidence>
<dbReference type="EMBL" id="BRYA01000294">
    <property type="protein sequence ID" value="GMI46349.1"/>
    <property type="molecule type" value="Genomic_DNA"/>
</dbReference>
<evidence type="ECO:0000256" key="1">
    <source>
        <dbReference type="ARBA" id="ARBA00004123"/>
    </source>
</evidence>
<keyword evidence="3" id="KW-0694">RNA-binding</keyword>
<evidence type="ECO:0000313" key="7">
    <source>
        <dbReference type="Proteomes" id="UP001165065"/>
    </source>
</evidence>
<sequence>MVNDGSNTKNDCFVGNLSFDTSEQDLHRMFSECGPIQHIKMMTEPDGKSRGFAFVEYGDPNHALGAIRNLNGLELNGRTLRVNYSNNSHLEGLASKLGLDMSRDKLNEKTNMMKDAAHGSKKRRDGGDDNYDNVDRVAQAVLSLTKQEMYTILSELKVMASKDIEEARSLLTSHPQLPEAVLHCMSKMEMIKTPLPQLLNPLPPPSADPRMRDPRMAMAPPPPPPGQYPSINGIDDSLIQQVMSLSDQQIKELPSDKQGPIMQLRQQVMQLMRR</sequence>
<dbReference type="PANTHER" id="PTHR45735">
    <property type="entry name" value="CLEAVAGE STIMULATION FACTOR SUBUNIT 2"/>
    <property type="match status" value="1"/>
</dbReference>
<dbReference type="SUPFAM" id="SSF54928">
    <property type="entry name" value="RNA-binding domain, RBD"/>
    <property type="match status" value="1"/>
</dbReference>
<proteinExistence type="predicted"/>
<dbReference type="Gene3D" id="1.25.40.630">
    <property type="match status" value="1"/>
</dbReference>
<evidence type="ECO:0000256" key="4">
    <source>
        <dbReference type="SAM" id="MobiDB-lite"/>
    </source>
</evidence>
<dbReference type="PANTHER" id="PTHR45735:SF2">
    <property type="entry name" value="CLEAVAGE STIMULATION FACTOR SUBUNIT 2"/>
    <property type="match status" value="1"/>
</dbReference>
<feature type="region of interest" description="Disordered" evidence="4">
    <location>
        <begin position="113"/>
        <end position="132"/>
    </location>
</feature>
<organism evidence="6 7">
    <name type="scientific">Triparma columacea</name>
    <dbReference type="NCBI Taxonomy" id="722753"/>
    <lineage>
        <taxon>Eukaryota</taxon>
        <taxon>Sar</taxon>
        <taxon>Stramenopiles</taxon>
        <taxon>Ochrophyta</taxon>
        <taxon>Bolidophyceae</taxon>
        <taxon>Parmales</taxon>
        <taxon>Triparmaceae</taxon>
        <taxon>Triparma</taxon>
    </lineage>
</organism>
<comment type="caution">
    <text evidence="6">The sequence shown here is derived from an EMBL/GenBank/DDBJ whole genome shotgun (WGS) entry which is preliminary data.</text>
</comment>
<dbReference type="InterPro" id="IPR000504">
    <property type="entry name" value="RRM_dom"/>
</dbReference>
<dbReference type="OrthoDB" id="272703at2759"/>
<feature type="domain" description="RRM" evidence="5">
    <location>
        <begin position="10"/>
        <end position="87"/>
    </location>
</feature>
<reference evidence="7" key="1">
    <citation type="journal article" date="2023" name="Commun. Biol.">
        <title>Genome analysis of Parmales, the sister group of diatoms, reveals the evolutionary specialization of diatoms from phago-mixotrophs to photoautotrophs.</title>
        <authorList>
            <person name="Ban H."/>
            <person name="Sato S."/>
            <person name="Yoshikawa S."/>
            <person name="Yamada K."/>
            <person name="Nakamura Y."/>
            <person name="Ichinomiya M."/>
            <person name="Sato N."/>
            <person name="Blanc-Mathieu R."/>
            <person name="Endo H."/>
            <person name="Kuwata A."/>
            <person name="Ogata H."/>
        </authorList>
    </citation>
    <scope>NUCLEOTIDE SEQUENCE [LARGE SCALE GENOMIC DNA]</scope>
</reference>
<dbReference type="InterPro" id="IPR012677">
    <property type="entry name" value="Nucleotide-bd_a/b_plait_sf"/>
</dbReference>
<protein>
    <recommendedName>
        <fullName evidence="5">RRM domain-containing protein</fullName>
    </recommendedName>
</protein>
<dbReference type="GO" id="GO:0003729">
    <property type="term" value="F:mRNA binding"/>
    <property type="evidence" value="ECO:0007669"/>
    <property type="project" value="TreeGrafter"/>
</dbReference>
<dbReference type="Pfam" id="PF14327">
    <property type="entry name" value="CSTF2_hinge"/>
    <property type="match status" value="1"/>
</dbReference>
<dbReference type="AlphaFoldDB" id="A0A9W7GIG6"/>
<dbReference type="Gene3D" id="3.30.70.330">
    <property type="match status" value="1"/>
</dbReference>
<evidence type="ECO:0000256" key="2">
    <source>
        <dbReference type="ARBA" id="ARBA00023242"/>
    </source>
</evidence>
<feature type="region of interest" description="Disordered" evidence="4">
    <location>
        <begin position="195"/>
        <end position="228"/>
    </location>
</feature>
<dbReference type="InterPro" id="IPR035979">
    <property type="entry name" value="RBD_domain_sf"/>
</dbReference>